<evidence type="ECO:0000256" key="11">
    <source>
        <dbReference type="RuleBase" id="RU000587"/>
    </source>
</evidence>
<protein>
    <recommendedName>
        <fullName evidence="11">Alpha-1,4 glucan phosphorylase</fullName>
        <ecNumber evidence="11">2.4.1.1</ecNumber>
    </recommendedName>
</protein>
<organism evidence="12 13">
    <name type="scientific">Kineothrix alysoides</name>
    <dbReference type="NCBI Taxonomy" id="1469948"/>
    <lineage>
        <taxon>Bacteria</taxon>
        <taxon>Bacillati</taxon>
        <taxon>Bacillota</taxon>
        <taxon>Clostridia</taxon>
        <taxon>Lachnospirales</taxon>
        <taxon>Lachnospiraceae</taxon>
        <taxon>Kineothrix</taxon>
    </lineage>
</organism>
<dbReference type="Pfam" id="PF00343">
    <property type="entry name" value="Phosphorylase"/>
    <property type="match status" value="1"/>
</dbReference>
<dbReference type="Gene3D" id="3.40.50.2000">
    <property type="entry name" value="Glycogen Phosphorylase B"/>
    <property type="match status" value="2"/>
</dbReference>
<evidence type="ECO:0000256" key="5">
    <source>
        <dbReference type="ARBA" id="ARBA00022676"/>
    </source>
</evidence>
<evidence type="ECO:0000256" key="9">
    <source>
        <dbReference type="ARBA" id="ARBA00025174"/>
    </source>
</evidence>
<evidence type="ECO:0000256" key="8">
    <source>
        <dbReference type="ARBA" id="ARBA00023277"/>
    </source>
</evidence>
<dbReference type="Proteomes" id="UP000295718">
    <property type="component" value="Unassembled WGS sequence"/>
</dbReference>
<evidence type="ECO:0000256" key="10">
    <source>
        <dbReference type="PIRSR" id="PIRSR000460-1"/>
    </source>
</evidence>
<dbReference type="GO" id="GO:0005737">
    <property type="term" value="C:cytoplasm"/>
    <property type="evidence" value="ECO:0007669"/>
    <property type="project" value="TreeGrafter"/>
</dbReference>
<evidence type="ECO:0000256" key="2">
    <source>
        <dbReference type="ARBA" id="ARBA00001933"/>
    </source>
</evidence>
<dbReference type="FunFam" id="3.40.50.2000:FF:000149">
    <property type="entry name" value="Glycogen phosphorylase, muscle form"/>
    <property type="match status" value="1"/>
</dbReference>
<comment type="function">
    <text evidence="9">Phosphorylase is an important allosteric enzyme in carbohydrate metabolism. Enzymes from different sources differ in their regulatory mechanisms and in their natural substrates. However, all known phosphorylases share catalytic and structural properties.</text>
</comment>
<comment type="catalytic activity">
    <reaction evidence="1 11">
        <text>[(1-&gt;4)-alpha-D-glucosyl](n) + phosphate = [(1-&gt;4)-alpha-D-glucosyl](n-1) + alpha-D-glucose 1-phosphate</text>
        <dbReference type="Rhea" id="RHEA:41732"/>
        <dbReference type="Rhea" id="RHEA-COMP:9584"/>
        <dbReference type="Rhea" id="RHEA-COMP:9586"/>
        <dbReference type="ChEBI" id="CHEBI:15444"/>
        <dbReference type="ChEBI" id="CHEBI:43474"/>
        <dbReference type="ChEBI" id="CHEBI:58601"/>
        <dbReference type="EC" id="2.4.1.1"/>
    </reaction>
</comment>
<dbReference type="AlphaFoldDB" id="A0A4R1R698"/>
<dbReference type="OrthoDB" id="9760804at2"/>
<feature type="modified residue" description="N6-(pyridoxal phosphate)lysine" evidence="10">
    <location>
        <position position="661"/>
    </location>
</feature>
<evidence type="ECO:0000313" key="13">
    <source>
        <dbReference type="Proteomes" id="UP000295718"/>
    </source>
</evidence>
<keyword evidence="6 11" id="KW-0808">Transferase</keyword>
<comment type="caution">
    <text evidence="12">The sequence shown here is derived from an EMBL/GenBank/DDBJ whole genome shotgun (WGS) entry which is preliminary data.</text>
</comment>
<dbReference type="InterPro" id="IPR035090">
    <property type="entry name" value="Pyridoxal_P_attach_site"/>
</dbReference>
<comment type="cofactor">
    <cofactor evidence="2 11">
        <name>pyridoxal 5'-phosphate</name>
        <dbReference type="ChEBI" id="CHEBI:597326"/>
    </cofactor>
</comment>
<proteinExistence type="inferred from homology"/>
<name>A0A4R1R698_9FIRM</name>
<dbReference type="PANTHER" id="PTHR11468:SF3">
    <property type="entry name" value="GLYCOGEN PHOSPHORYLASE, LIVER FORM"/>
    <property type="match status" value="1"/>
</dbReference>
<keyword evidence="5 11" id="KW-0328">Glycosyltransferase</keyword>
<evidence type="ECO:0000256" key="7">
    <source>
        <dbReference type="ARBA" id="ARBA00022898"/>
    </source>
</evidence>
<sequence>MIKKAALSFDKDLFKRSVVYNVKTLYRKSMEEATPQQIFQAVSYAIKDAIVDKWMTTQEEYEKQDPKMVYYLSMEFLMGRALGNNIINLQAHEPVKEALEELGVDINAIEDQEPDAALGNGGLGRLAACFLDSLATLGYPAYGCGIRYRYGMFKQQIRDGYQIEVPDNWLENGNPFELRRPEYAKEVKFGGYVNVYVDENGRSNFKQEGYQSVNAIPYDLPIVGYGNGIVNTLRIWDAQPVECFRLESFDKGDYQKAVEQENLAKNIVEVLYPNDNHYAGKELRLKQQYFFISASVQAAVAKYMRKHEDIRRFHEKVTFQLNDTHPTVAIAELMRILMDEYYLTWDEAWAVTTKTCAYTNHTIMSEALEKWPIELFSRLLPRVYQIVEEINRRFVKQIEQIYPGNHEKIRKMAIIYDGQVKMAHLAIASGYSVNGVARLHTEILKKQELRDFYEMMPNKFSNKTNGITQRRFLLHGNPLLADWITFHIGSDWITDLTRLTKLKVYADDEKAQQEFMNIKYKNKIRLAEYILEHNGIEVDPRSIFDVQVKRLHEYKRQLLNILHIMHLYNQLKEHPEMPFYPRTFIFGAKAAAGYRNAKLTIKLINAVGEAINNDASICGKIKVVFIEDYKVSNAEIIFAASDVSEQISTASKEASGTGNMKFMLNGAITLGTMDGANVEIVEEVGEENAVIFGLSSDEVIRYENFGGYDPMEIFNNNSDVRKVLMQLINGTYSKNDPDLFRPLYNSLLNTLSTSKADTYFILKDFESYAEAQKKVEAAYRDEKGWARSAILNVACSGKFSSDRTIEEYVKDIWHLDKVVLPLKK</sequence>
<dbReference type="GO" id="GO:0030170">
    <property type="term" value="F:pyridoxal phosphate binding"/>
    <property type="evidence" value="ECO:0007669"/>
    <property type="project" value="InterPro"/>
</dbReference>
<dbReference type="CDD" id="cd04300">
    <property type="entry name" value="GT35_Glycogen_Phosphorylase"/>
    <property type="match status" value="1"/>
</dbReference>
<dbReference type="GO" id="GO:0005980">
    <property type="term" value="P:glycogen catabolic process"/>
    <property type="evidence" value="ECO:0007669"/>
    <property type="project" value="TreeGrafter"/>
</dbReference>
<dbReference type="InterPro" id="IPR011833">
    <property type="entry name" value="Glycg_phsphrylas"/>
</dbReference>
<accession>A0A4R1R698</accession>
<dbReference type="EMBL" id="SLUO01000001">
    <property type="protein sequence ID" value="TCL61081.1"/>
    <property type="molecule type" value="Genomic_DNA"/>
</dbReference>
<evidence type="ECO:0000256" key="1">
    <source>
        <dbReference type="ARBA" id="ARBA00001275"/>
    </source>
</evidence>
<dbReference type="GO" id="GO:0008184">
    <property type="term" value="F:glycogen phosphorylase activity"/>
    <property type="evidence" value="ECO:0007669"/>
    <property type="project" value="InterPro"/>
</dbReference>
<dbReference type="RefSeq" id="WP_031391269.1">
    <property type="nucleotide sequence ID" value="NZ_JPNB01000002.1"/>
</dbReference>
<dbReference type="PANTHER" id="PTHR11468">
    <property type="entry name" value="GLYCOGEN PHOSPHORYLASE"/>
    <property type="match status" value="1"/>
</dbReference>
<dbReference type="NCBIfam" id="TIGR02093">
    <property type="entry name" value="P_ylase"/>
    <property type="match status" value="1"/>
</dbReference>
<evidence type="ECO:0000256" key="4">
    <source>
        <dbReference type="ARBA" id="ARBA00022533"/>
    </source>
</evidence>
<keyword evidence="13" id="KW-1185">Reference proteome</keyword>
<evidence type="ECO:0000313" key="12">
    <source>
        <dbReference type="EMBL" id="TCL61081.1"/>
    </source>
</evidence>
<dbReference type="FunFam" id="3.40.50.2000:FF:000003">
    <property type="entry name" value="Alpha-1,4 glucan phosphorylase"/>
    <property type="match status" value="1"/>
</dbReference>
<keyword evidence="7 10" id="KW-0663">Pyridoxal phosphate</keyword>
<dbReference type="PROSITE" id="PS00102">
    <property type="entry name" value="PHOSPHORYLASE"/>
    <property type="match status" value="1"/>
</dbReference>
<dbReference type="EC" id="2.4.1.1" evidence="11"/>
<comment type="similarity">
    <text evidence="3 11">Belongs to the glycogen phosphorylase family.</text>
</comment>
<keyword evidence="4" id="KW-0021">Allosteric enzyme</keyword>
<comment type="function">
    <text evidence="11">Allosteric enzyme that catalyzes the rate-limiting step in glycogen catabolism, the phosphorolytic cleavage of glycogen to produce glucose-1-phosphate, and plays a central role in maintaining cellular and organismal glucose homeostasis.</text>
</comment>
<evidence type="ECO:0000256" key="6">
    <source>
        <dbReference type="ARBA" id="ARBA00022679"/>
    </source>
</evidence>
<dbReference type="SUPFAM" id="SSF53756">
    <property type="entry name" value="UDP-Glycosyltransferase/glycogen phosphorylase"/>
    <property type="match status" value="1"/>
</dbReference>
<dbReference type="InterPro" id="IPR000811">
    <property type="entry name" value="Glyco_trans_35"/>
</dbReference>
<dbReference type="STRING" id="1469948.GCA_000732725_02591"/>
<evidence type="ECO:0000256" key="3">
    <source>
        <dbReference type="ARBA" id="ARBA00006047"/>
    </source>
</evidence>
<reference evidence="12 13" key="1">
    <citation type="submission" date="2019-03" db="EMBL/GenBank/DDBJ databases">
        <title>Genomic Encyclopedia of Type Strains, Phase IV (KMG-IV): sequencing the most valuable type-strain genomes for metagenomic binning, comparative biology and taxonomic classification.</title>
        <authorList>
            <person name="Goeker M."/>
        </authorList>
    </citation>
    <scope>NUCLEOTIDE SEQUENCE [LARGE SCALE GENOMIC DNA]</scope>
    <source>
        <strain evidence="12 13">DSM 100556</strain>
    </source>
</reference>
<keyword evidence="8 11" id="KW-0119">Carbohydrate metabolism</keyword>
<gene>
    <name evidence="12" type="ORF">EDD76_101178</name>
</gene>
<dbReference type="PIRSF" id="PIRSF000460">
    <property type="entry name" value="Pprylas_GlgP"/>
    <property type="match status" value="1"/>
</dbReference>